<dbReference type="EMBL" id="BK016114">
    <property type="protein sequence ID" value="DAF96396.1"/>
    <property type="molecule type" value="Genomic_DNA"/>
</dbReference>
<sequence length="73" mass="8178">MNNAFQRSGVDIKFVANFFKQAIPKDNNVINVSQMFMQTNVSFKQSDYVKCIVNGAFKSPIDLSILSKVTNAD</sequence>
<organism evidence="1">
    <name type="scientific">Podoviridae sp. ctG4L18</name>
    <dbReference type="NCBI Taxonomy" id="2825234"/>
    <lineage>
        <taxon>Viruses</taxon>
        <taxon>Duplodnaviria</taxon>
        <taxon>Heunggongvirae</taxon>
        <taxon>Uroviricota</taxon>
        <taxon>Caudoviricetes</taxon>
    </lineage>
</organism>
<accession>A0A8S5UPR1</accession>
<evidence type="ECO:0000313" key="1">
    <source>
        <dbReference type="EMBL" id="DAF96396.1"/>
    </source>
</evidence>
<name>A0A8S5UPR1_9CAUD</name>
<reference evidence="1" key="1">
    <citation type="journal article" date="2021" name="Proc. Natl. Acad. Sci. U.S.A.">
        <title>A Catalog of Tens of Thousands of Viruses from Human Metagenomes Reveals Hidden Associations with Chronic Diseases.</title>
        <authorList>
            <person name="Tisza M.J."/>
            <person name="Buck C.B."/>
        </authorList>
    </citation>
    <scope>NUCLEOTIDE SEQUENCE</scope>
    <source>
        <strain evidence="1">CtG4L18</strain>
    </source>
</reference>
<proteinExistence type="predicted"/>
<protein>
    <submittedName>
        <fullName evidence="1">Uncharacterized protein</fullName>
    </submittedName>
</protein>